<proteinExistence type="predicted"/>
<name>A0A078BAJ6_STYLE</name>
<reference evidence="4 5" key="1">
    <citation type="submission" date="2014-06" db="EMBL/GenBank/DDBJ databases">
        <authorList>
            <person name="Swart Estienne"/>
        </authorList>
    </citation>
    <scope>NUCLEOTIDE SEQUENCE [LARGE SCALE GENOMIC DNA]</scope>
    <source>
        <strain evidence="4 5">130c</strain>
    </source>
</reference>
<dbReference type="InterPro" id="IPR015915">
    <property type="entry name" value="Kelch-typ_b-propeller"/>
</dbReference>
<dbReference type="EMBL" id="CCKQ01019575">
    <property type="protein sequence ID" value="CDW91585.1"/>
    <property type="molecule type" value="Genomic_DNA"/>
</dbReference>
<dbReference type="Gene3D" id="2.120.10.80">
    <property type="entry name" value="Kelch-type beta propeller"/>
    <property type="match status" value="3"/>
</dbReference>
<keyword evidence="2" id="KW-0677">Repeat</keyword>
<protein>
    <submittedName>
        <fullName evidence="4">Kelch motif family protein</fullName>
    </submittedName>
</protein>
<dbReference type="AlphaFoldDB" id="A0A078BAJ6"/>
<evidence type="ECO:0000256" key="2">
    <source>
        <dbReference type="ARBA" id="ARBA00022737"/>
    </source>
</evidence>
<keyword evidence="5" id="KW-1185">Reference proteome</keyword>
<gene>
    <name evidence="4" type="primary">Contig5459.g5832</name>
    <name evidence="4" type="ORF">STYLEM_20742</name>
</gene>
<dbReference type="SUPFAM" id="SSF117281">
    <property type="entry name" value="Kelch motif"/>
    <property type="match status" value="1"/>
</dbReference>
<feature type="compositionally biased region" description="Basic and acidic residues" evidence="3">
    <location>
        <begin position="370"/>
        <end position="383"/>
    </location>
</feature>
<organism evidence="4 5">
    <name type="scientific">Stylonychia lemnae</name>
    <name type="common">Ciliate</name>
    <dbReference type="NCBI Taxonomy" id="5949"/>
    <lineage>
        <taxon>Eukaryota</taxon>
        <taxon>Sar</taxon>
        <taxon>Alveolata</taxon>
        <taxon>Ciliophora</taxon>
        <taxon>Intramacronucleata</taxon>
        <taxon>Spirotrichea</taxon>
        <taxon>Stichotrichia</taxon>
        <taxon>Sporadotrichida</taxon>
        <taxon>Oxytrichidae</taxon>
        <taxon>Stylonychinae</taxon>
        <taxon>Stylonychia</taxon>
    </lineage>
</organism>
<dbReference type="PANTHER" id="PTHR46093:SF18">
    <property type="entry name" value="FIBRONECTIN TYPE-III DOMAIN-CONTAINING PROTEIN"/>
    <property type="match status" value="1"/>
</dbReference>
<keyword evidence="1" id="KW-0880">Kelch repeat</keyword>
<dbReference type="PANTHER" id="PTHR46093">
    <property type="entry name" value="ACYL-COA-BINDING DOMAIN-CONTAINING PROTEIN 5"/>
    <property type="match status" value="1"/>
</dbReference>
<feature type="region of interest" description="Disordered" evidence="3">
    <location>
        <begin position="327"/>
        <end position="389"/>
    </location>
</feature>
<evidence type="ECO:0000256" key="1">
    <source>
        <dbReference type="ARBA" id="ARBA00022441"/>
    </source>
</evidence>
<dbReference type="Proteomes" id="UP000039865">
    <property type="component" value="Unassembled WGS sequence"/>
</dbReference>
<sequence>MYIQFILNYQGNQDLRDDEEEKHGHVSECQWMEIRLQGKLPERRSNHSSFVYEGNGNRSYYIHGGRDLKEGALDNMWKLDLNDLEKLMADPYHPAQWDLVNFKGSGPSKISHHTCTVSGEKMILVGGLQGDQSNKNVYIFDVLTHTWSQGDVPLPRDDHSLSIWGSDYVICGGFVNGSRVNDVYHLQFNAAARTVGWALLYTDNKIPLTRNSHTSVINGDTLYIMGGQDDENNKLEDLWELNLGTRQMKQIHYNQPDGYTVGRSGHTAVTYNNKMYIFGGILEVTKELNDLLQYDYATQTFSIIDQNGEGEYGYHSRFEETNNLNAPLKNVSHHDSSSPNQRARRQNQSPSKKQSHTNTSPHKKVTPQSDKNKDKNGQKEEQKGLSSPTSISMYNSFIIKNADESFDQYYHSMKKRKHGNNTVMEQSMIGGGQEAKFGVVRGKKPTPRDGHTANVDSNGYMYVFGGDRHHMPFNDLYMIKLPRN</sequence>
<accession>A0A078BAJ6</accession>
<dbReference type="OrthoDB" id="300231at2759"/>
<feature type="compositionally biased region" description="Polar residues" evidence="3">
    <location>
        <begin position="337"/>
        <end position="360"/>
    </location>
</feature>
<dbReference type="InParanoid" id="A0A078BAJ6"/>
<evidence type="ECO:0000313" key="4">
    <source>
        <dbReference type="EMBL" id="CDW91585.1"/>
    </source>
</evidence>
<evidence type="ECO:0000256" key="3">
    <source>
        <dbReference type="SAM" id="MobiDB-lite"/>
    </source>
</evidence>
<evidence type="ECO:0000313" key="5">
    <source>
        <dbReference type="Proteomes" id="UP000039865"/>
    </source>
</evidence>
<dbReference type="OMA" id="DIAPISM"/>
<dbReference type="Pfam" id="PF24681">
    <property type="entry name" value="Kelch_KLHDC2_KLHL20_DRC7"/>
    <property type="match status" value="2"/>
</dbReference>